<keyword evidence="1" id="KW-0472">Membrane</keyword>
<accession>A0ABV0L6D9</accession>
<evidence type="ECO:0008006" key="4">
    <source>
        <dbReference type="Google" id="ProtNLM"/>
    </source>
</evidence>
<keyword evidence="1" id="KW-1133">Transmembrane helix</keyword>
<dbReference type="RefSeq" id="WP_348947042.1">
    <property type="nucleotide sequence ID" value="NZ_JBDZYD010000001.1"/>
</dbReference>
<sequence>MEALAVALGSVGAVLLLAGLVGGGFEFSGWVMPKVGKFARLLSFGVGGTLVLAALGVAFASTGGERPAPAAPHTSQYAQVDAAPAGSGRVFVSPGYTANVFRMPTTDSPVVKVLPDGAGVTILCTTEGESVTSPVTGNTSSLWDGTTDGGFLPDVLVDTGTDQPTAPNCTG</sequence>
<evidence type="ECO:0000313" key="3">
    <source>
        <dbReference type="Proteomes" id="UP001440984"/>
    </source>
</evidence>
<protein>
    <recommendedName>
        <fullName evidence="4">Ig-like domain-containing protein</fullName>
    </recommendedName>
</protein>
<evidence type="ECO:0000256" key="1">
    <source>
        <dbReference type="SAM" id="Phobius"/>
    </source>
</evidence>
<dbReference type="Proteomes" id="UP001440984">
    <property type="component" value="Unassembled WGS sequence"/>
</dbReference>
<dbReference type="EMBL" id="JBDZYD010000001">
    <property type="protein sequence ID" value="MEQ0557736.1"/>
    <property type="molecule type" value="Genomic_DNA"/>
</dbReference>
<reference evidence="2 3" key="1">
    <citation type="submission" date="2024-05" db="EMBL/GenBank/DDBJ databases">
        <authorList>
            <person name="Zhao H."/>
            <person name="Xu Y."/>
            <person name="Lin S."/>
            <person name="Spain J.C."/>
            <person name="Zhou N.-Y."/>
        </authorList>
    </citation>
    <scope>NUCLEOTIDE SEQUENCE [LARGE SCALE GENOMIC DNA]</scope>
    <source>
        <strain evidence="2 3">NEAU-NG30</strain>
    </source>
</reference>
<keyword evidence="3" id="KW-1185">Reference proteome</keyword>
<proteinExistence type="predicted"/>
<name>A0ABV0L6D9_9PSEU</name>
<gene>
    <name evidence="2" type="ORF">ABJI51_01545</name>
</gene>
<keyword evidence="1" id="KW-0812">Transmembrane</keyword>
<feature type="transmembrane region" description="Helical" evidence="1">
    <location>
        <begin position="38"/>
        <end position="60"/>
    </location>
</feature>
<organism evidence="2 3">
    <name type="scientific">Amycolatopsis melonis</name>
    <dbReference type="NCBI Taxonomy" id="3156488"/>
    <lineage>
        <taxon>Bacteria</taxon>
        <taxon>Bacillati</taxon>
        <taxon>Actinomycetota</taxon>
        <taxon>Actinomycetes</taxon>
        <taxon>Pseudonocardiales</taxon>
        <taxon>Pseudonocardiaceae</taxon>
        <taxon>Amycolatopsis</taxon>
    </lineage>
</organism>
<comment type="caution">
    <text evidence="2">The sequence shown here is derived from an EMBL/GenBank/DDBJ whole genome shotgun (WGS) entry which is preliminary data.</text>
</comment>
<evidence type="ECO:0000313" key="2">
    <source>
        <dbReference type="EMBL" id="MEQ0557736.1"/>
    </source>
</evidence>